<accession>A0AA38GF07</accession>
<dbReference type="InterPro" id="IPR044791">
    <property type="entry name" value="Beta-glucanase/XTH"/>
</dbReference>
<evidence type="ECO:0000256" key="3">
    <source>
        <dbReference type="SAM" id="SignalP"/>
    </source>
</evidence>
<proteinExistence type="predicted"/>
<evidence type="ECO:0000313" key="5">
    <source>
        <dbReference type="EMBL" id="KAH9320663.1"/>
    </source>
</evidence>
<evidence type="ECO:0000259" key="4">
    <source>
        <dbReference type="Pfam" id="PF00722"/>
    </source>
</evidence>
<dbReference type="InterPro" id="IPR000757">
    <property type="entry name" value="Beta-glucanase-like"/>
</dbReference>
<dbReference type="InterPro" id="IPR013320">
    <property type="entry name" value="ConA-like_dom_sf"/>
</dbReference>
<dbReference type="Proteomes" id="UP000824469">
    <property type="component" value="Unassembled WGS sequence"/>
</dbReference>
<keyword evidence="6" id="KW-1185">Reference proteome</keyword>
<keyword evidence="2" id="KW-0326">Glycosidase</keyword>
<name>A0AA38GF07_TAXCH</name>
<dbReference type="AlphaFoldDB" id="A0AA38GF07"/>
<dbReference type="Pfam" id="PF00722">
    <property type="entry name" value="Glyco_hydro_16"/>
    <property type="match status" value="1"/>
</dbReference>
<reference evidence="5 6" key="1">
    <citation type="journal article" date="2021" name="Nat. Plants">
        <title>The Taxus genome provides insights into paclitaxel biosynthesis.</title>
        <authorList>
            <person name="Xiong X."/>
            <person name="Gou J."/>
            <person name="Liao Q."/>
            <person name="Li Y."/>
            <person name="Zhou Q."/>
            <person name="Bi G."/>
            <person name="Li C."/>
            <person name="Du R."/>
            <person name="Wang X."/>
            <person name="Sun T."/>
            <person name="Guo L."/>
            <person name="Liang H."/>
            <person name="Lu P."/>
            <person name="Wu Y."/>
            <person name="Zhang Z."/>
            <person name="Ro D.K."/>
            <person name="Shang Y."/>
            <person name="Huang S."/>
            <person name="Yan J."/>
        </authorList>
    </citation>
    <scope>NUCLEOTIDE SEQUENCE [LARGE SCALE GENOMIC DNA]</scope>
    <source>
        <strain evidence="5">Ta-2019</strain>
    </source>
</reference>
<dbReference type="GO" id="GO:0004553">
    <property type="term" value="F:hydrolase activity, hydrolyzing O-glycosyl compounds"/>
    <property type="evidence" value="ECO:0007669"/>
    <property type="project" value="InterPro"/>
</dbReference>
<keyword evidence="1" id="KW-0378">Hydrolase</keyword>
<organism evidence="5 6">
    <name type="scientific">Taxus chinensis</name>
    <name type="common">Chinese yew</name>
    <name type="synonym">Taxus wallichiana var. chinensis</name>
    <dbReference type="NCBI Taxonomy" id="29808"/>
    <lineage>
        <taxon>Eukaryota</taxon>
        <taxon>Viridiplantae</taxon>
        <taxon>Streptophyta</taxon>
        <taxon>Embryophyta</taxon>
        <taxon>Tracheophyta</taxon>
        <taxon>Spermatophyta</taxon>
        <taxon>Pinopsida</taxon>
        <taxon>Pinidae</taxon>
        <taxon>Conifers II</taxon>
        <taxon>Cupressales</taxon>
        <taxon>Taxaceae</taxon>
        <taxon>Taxus</taxon>
    </lineage>
</organism>
<protein>
    <recommendedName>
        <fullName evidence="4">GH16 domain-containing protein</fullName>
    </recommendedName>
</protein>
<gene>
    <name evidence="5" type="ORF">KI387_015302</name>
</gene>
<evidence type="ECO:0000256" key="1">
    <source>
        <dbReference type="ARBA" id="ARBA00022801"/>
    </source>
</evidence>
<dbReference type="SUPFAM" id="SSF49899">
    <property type="entry name" value="Concanavalin A-like lectins/glucanases"/>
    <property type="match status" value="1"/>
</dbReference>
<dbReference type="GO" id="GO:0005975">
    <property type="term" value="P:carbohydrate metabolic process"/>
    <property type="evidence" value="ECO:0007669"/>
    <property type="project" value="InterPro"/>
</dbReference>
<feature type="signal peptide" evidence="3">
    <location>
        <begin position="1"/>
        <end position="20"/>
    </location>
</feature>
<feature type="domain" description="GH16" evidence="4">
    <location>
        <begin position="40"/>
        <end position="100"/>
    </location>
</feature>
<feature type="chain" id="PRO_5041436532" description="GH16 domain-containing protein" evidence="3">
    <location>
        <begin position="21"/>
        <end position="100"/>
    </location>
</feature>
<comment type="caution">
    <text evidence="5">The sequence shown here is derived from an EMBL/GenBank/DDBJ whole genome shotgun (WGS) entry which is preliminary data.</text>
</comment>
<feature type="non-terminal residue" evidence="5">
    <location>
        <position position="1"/>
    </location>
</feature>
<dbReference type="EMBL" id="JAHRHJ020000003">
    <property type="protein sequence ID" value="KAH9320663.1"/>
    <property type="molecule type" value="Genomic_DNA"/>
</dbReference>
<dbReference type="PANTHER" id="PTHR31062">
    <property type="entry name" value="XYLOGLUCAN ENDOTRANSGLUCOSYLASE/HYDROLASE PROTEIN 8-RELATED"/>
    <property type="match status" value="1"/>
</dbReference>
<keyword evidence="3" id="KW-0732">Signal</keyword>
<evidence type="ECO:0000256" key="2">
    <source>
        <dbReference type="ARBA" id="ARBA00023295"/>
    </source>
</evidence>
<evidence type="ECO:0000313" key="6">
    <source>
        <dbReference type="Proteomes" id="UP000824469"/>
    </source>
</evidence>
<sequence>FIVFFLWIVLFPFFCPPFNTLCMKVATMVDSDNAIADSLDSPTHDEIDFKFLGNLLRDPYVMHTNMISQGRGNCEQQFYLWFDPTTDFHTYSVSWTRHHI</sequence>
<feature type="non-terminal residue" evidence="5">
    <location>
        <position position="100"/>
    </location>
</feature>
<dbReference type="Gene3D" id="2.60.120.200">
    <property type="match status" value="1"/>
</dbReference>